<gene>
    <name evidence="1" type="ORF">L3Q82_014826</name>
</gene>
<protein>
    <submittedName>
        <fullName evidence="1">Uncharacterized protein</fullName>
    </submittedName>
</protein>
<dbReference type="Proteomes" id="UP000831701">
    <property type="component" value="Chromosome 18"/>
</dbReference>
<proteinExistence type="predicted"/>
<sequence length="123" mass="13534">MFKSTSPLIALAPTRALLSTSKREQVTQGLSTHYEATCLSTGIWTPNYNCEPVDCGPPGIPEDGILQLVGSDNPQTLYKDQVQFNCSSKYYTLEGEVFQTHTLAVPVVNGYQLTAITRCRYAL</sequence>
<comment type="caution">
    <text evidence="1">The sequence shown here is derived from an EMBL/GenBank/DDBJ whole genome shotgun (WGS) entry which is preliminary data.</text>
</comment>
<dbReference type="EMBL" id="CM041548">
    <property type="protein sequence ID" value="KAI3358393.1"/>
    <property type="molecule type" value="Genomic_DNA"/>
</dbReference>
<feature type="non-terminal residue" evidence="1">
    <location>
        <position position="123"/>
    </location>
</feature>
<organism evidence="1 2">
    <name type="scientific">Scortum barcoo</name>
    <name type="common">barcoo grunter</name>
    <dbReference type="NCBI Taxonomy" id="214431"/>
    <lineage>
        <taxon>Eukaryota</taxon>
        <taxon>Metazoa</taxon>
        <taxon>Chordata</taxon>
        <taxon>Craniata</taxon>
        <taxon>Vertebrata</taxon>
        <taxon>Euteleostomi</taxon>
        <taxon>Actinopterygii</taxon>
        <taxon>Neopterygii</taxon>
        <taxon>Teleostei</taxon>
        <taxon>Neoteleostei</taxon>
        <taxon>Acanthomorphata</taxon>
        <taxon>Eupercaria</taxon>
        <taxon>Centrarchiformes</taxon>
        <taxon>Terapontoidei</taxon>
        <taxon>Terapontidae</taxon>
        <taxon>Scortum</taxon>
    </lineage>
</organism>
<reference evidence="1" key="1">
    <citation type="submission" date="2022-04" db="EMBL/GenBank/DDBJ databases">
        <title>Jade perch genome.</title>
        <authorList>
            <person name="Chao B."/>
        </authorList>
    </citation>
    <scope>NUCLEOTIDE SEQUENCE</scope>
    <source>
        <strain evidence="1">CB-2022</strain>
    </source>
</reference>
<evidence type="ECO:0000313" key="2">
    <source>
        <dbReference type="Proteomes" id="UP000831701"/>
    </source>
</evidence>
<evidence type="ECO:0000313" key="1">
    <source>
        <dbReference type="EMBL" id="KAI3358393.1"/>
    </source>
</evidence>
<keyword evidence="2" id="KW-1185">Reference proteome</keyword>
<name>A0ACB8VT31_9TELE</name>
<accession>A0ACB8VT31</accession>